<name>A0A5C5SAU1_9STRE</name>
<dbReference type="InterPro" id="IPR011249">
    <property type="entry name" value="Metalloenz_LuxS/M16"/>
</dbReference>
<keyword evidence="3" id="KW-1185">Reference proteome</keyword>
<sequence length="413" mass="47763">MEIVKGVYLHPIKTKKFKNNHITCRFSSPLKKQSVARRALVAQILETANATYPSLQSFREKLAHLYGAHFSTQVSSKGQVHILDIDINFVADRYAVNGDSVLVEVFKFLHDALFNPLVSVVQYQQKLFQREKTNLIHAISSSMEDAFDYSDWQVKKLFFRQDSLALPPYAIPDLLQQETSYTAYQEFQKMLQEDQIDIFVVGDFDEYRVLQLIHQYPFEERHVELNYFYQQHYSNVVSHQTEFKPNQQSVLQLAYHALTPYGSKDYFSLLLLNGMLGMFSHSRLFTEIREKAGLSYQIGSHLDVYTGLLQVYSGIDASNRDRTLQLIVKQLTDFKTGCFSIDLIKHTKKMLKTSIVLLEDSPKYLVESTYRLNYCAAMDVDRWLTEIDKVSKAEIVKLAGSIKMQSVYFLEGV</sequence>
<feature type="domain" description="Peptidase M16 C-terminal" evidence="1">
    <location>
        <begin position="187"/>
        <end position="348"/>
    </location>
</feature>
<accession>A0A5C5SAU1</accession>
<dbReference type="Gene3D" id="3.30.830.10">
    <property type="entry name" value="Metalloenzyme, LuxS/M16 peptidase-like"/>
    <property type="match status" value="2"/>
</dbReference>
<organism evidence="2 3">
    <name type="scientific">Streptococcus cuniculipharyngis</name>
    <dbReference type="NCBI Taxonomy" id="1562651"/>
    <lineage>
        <taxon>Bacteria</taxon>
        <taxon>Bacillati</taxon>
        <taxon>Bacillota</taxon>
        <taxon>Bacilli</taxon>
        <taxon>Lactobacillales</taxon>
        <taxon>Streptococcaceae</taxon>
        <taxon>Streptococcus</taxon>
    </lineage>
</organism>
<dbReference type="InterPro" id="IPR007863">
    <property type="entry name" value="Peptidase_M16_C"/>
</dbReference>
<proteinExistence type="predicted"/>
<protein>
    <submittedName>
        <fullName evidence="2">Insulinase family protein</fullName>
    </submittedName>
</protein>
<dbReference type="AlphaFoldDB" id="A0A5C5SAU1"/>
<comment type="caution">
    <text evidence="2">The sequence shown here is derived from an EMBL/GenBank/DDBJ whole genome shotgun (WGS) entry which is preliminary data.</text>
</comment>
<evidence type="ECO:0000313" key="2">
    <source>
        <dbReference type="EMBL" id="TWS97687.1"/>
    </source>
</evidence>
<gene>
    <name evidence="2" type="ORF">FRX57_05215</name>
</gene>
<reference evidence="2 3" key="1">
    <citation type="submission" date="2019-08" db="EMBL/GenBank/DDBJ databases">
        <authorList>
            <person name="Lei W."/>
        </authorList>
    </citation>
    <scope>NUCLEOTIDE SEQUENCE [LARGE SCALE GENOMIC DNA]</scope>
    <source>
        <strain evidence="2 3">CCUG 66496</strain>
    </source>
</reference>
<dbReference type="RefSeq" id="WP_146567386.1">
    <property type="nucleotide sequence ID" value="NZ_VOHL01000003.1"/>
</dbReference>
<evidence type="ECO:0000259" key="1">
    <source>
        <dbReference type="Pfam" id="PF05193"/>
    </source>
</evidence>
<dbReference type="GO" id="GO:0046872">
    <property type="term" value="F:metal ion binding"/>
    <property type="evidence" value="ECO:0007669"/>
    <property type="project" value="InterPro"/>
</dbReference>
<dbReference type="OrthoDB" id="9762085at2"/>
<dbReference type="EMBL" id="VOHL01000003">
    <property type="protein sequence ID" value="TWS97687.1"/>
    <property type="molecule type" value="Genomic_DNA"/>
</dbReference>
<dbReference type="SUPFAM" id="SSF63411">
    <property type="entry name" value="LuxS/MPP-like metallohydrolase"/>
    <property type="match status" value="2"/>
</dbReference>
<dbReference type="Proteomes" id="UP000317430">
    <property type="component" value="Unassembled WGS sequence"/>
</dbReference>
<dbReference type="Pfam" id="PF05193">
    <property type="entry name" value="Peptidase_M16_C"/>
    <property type="match status" value="1"/>
</dbReference>
<evidence type="ECO:0000313" key="3">
    <source>
        <dbReference type="Proteomes" id="UP000317430"/>
    </source>
</evidence>
<dbReference type="NCBIfam" id="NF047422">
    <property type="entry name" value="YfmF_fam"/>
    <property type="match status" value="1"/>
</dbReference>